<feature type="chain" id="PRO_5040231820" evidence="1">
    <location>
        <begin position="20"/>
        <end position="68"/>
    </location>
</feature>
<keyword evidence="3" id="KW-1185">Reference proteome</keyword>
<protein>
    <submittedName>
        <fullName evidence="2">Uncharacterized protein</fullName>
    </submittedName>
</protein>
<proteinExistence type="predicted"/>
<dbReference type="Proteomes" id="UP001152759">
    <property type="component" value="Chromosome 2"/>
</dbReference>
<gene>
    <name evidence="2" type="ORF">BEMITA_LOCUS4204</name>
</gene>
<feature type="signal peptide" evidence="1">
    <location>
        <begin position="1"/>
        <end position="19"/>
    </location>
</feature>
<reference evidence="2" key="1">
    <citation type="submission" date="2021-12" db="EMBL/GenBank/DDBJ databases">
        <authorList>
            <person name="King R."/>
        </authorList>
    </citation>
    <scope>NUCLEOTIDE SEQUENCE</scope>
</reference>
<accession>A0A9P0A5V2</accession>
<dbReference type="EMBL" id="OU963863">
    <property type="protein sequence ID" value="CAH0384920.1"/>
    <property type="molecule type" value="Genomic_DNA"/>
</dbReference>
<name>A0A9P0A5V2_BEMTA</name>
<dbReference type="AlphaFoldDB" id="A0A9P0A5V2"/>
<evidence type="ECO:0000313" key="3">
    <source>
        <dbReference type="Proteomes" id="UP001152759"/>
    </source>
</evidence>
<evidence type="ECO:0000256" key="1">
    <source>
        <dbReference type="SAM" id="SignalP"/>
    </source>
</evidence>
<keyword evidence="1" id="KW-0732">Signal</keyword>
<organism evidence="2 3">
    <name type="scientific">Bemisia tabaci</name>
    <name type="common">Sweetpotato whitefly</name>
    <name type="synonym">Aleurodes tabaci</name>
    <dbReference type="NCBI Taxonomy" id="7038"/>
    <lineage>
        <taxon>Eukaryota</taxon>
        <taxon>Metazoa</taxon>
        <taxon>Ecdysozoa</taxon>
        <taxon>Arthropoda</taxon>
        <taxon>Hexapoda</taxon>
        <taxon>Insecta</taxon>
        <taxon>Pterygota</taxon>
        <taxon>Neoptera</taxon>
        <taxon>Paraneoptera</taxon>
        <taxon>Hemiptera</taxon>
        <taxon>Sternorrhyncha</taxon>
        <taxon>Aleyrodoidea</taxon>
        <taxon>Aleyrodidae</taxon>
        <taxon>Aleyrodinae</taxon>
        <taxon>Bemisia</taxon>
    </lineage>
</organism>
<evidence type="ECO:0000313" key="2">
    <source>
        <dbReference type="EMBL" id="CAH0384920.1"/>
    </source>
</evidence>
<sequence>MNFQPILALFFALIAVAFAAPQYGHESSGYKSSGHGYESKSYEPATSYQNVNLYPQHGYEHKESSHKY</sequence>